<comment type="subcellular location">
    <subcellularLocation>
        <location evidence="1">Membrane</location>
        <topology evidence="1">Multi-pass membrane protein</topology>
    </subcellularLocation>
</comment>
<proteinExistence type="predicted"/>
<organism evidence="8 9">
    <name type="scientific">Sphaerosporella brunnea</name>
    <dbReference type="NCBI Taxonomy" id="1250544"/>
    <lineage>
        <taxon>Eukaryota</taxon>
        <taxon>Fungi</taxon>
        <taxon>Dikarya</taxon>
        <taxon>Ascomycota</taxon>
        <taxon>Pezizomycotina</taxon>
        <taxon>Pezizomycetes</taxon>
        <taxon>Pezizales</taxon>
        <taxon>Pyronemataceae</taxon>
        <taxon>Sphaerosporella</taxon>
    </lineage>
</organism>
<sequence>MAEQKGGTSVKSHIGSSNNAGSNAGSLDEDAVKLETALGHKQQLRRNFDLLSLTGLGFIIANAWAATGGTIVIAISNGGPMAVLYGLILVSIFYALISASLSELVSAIPSAGGVYHWASVTAGPKYGRVTGWFAGWLNMAGWLLSASSISSILGNELVAMYLLNNPEVAWHPWQVFIAFQLVNWLCCLIVIFGNRFLPLINKLSLWISLCGWIISILVLAIMPRGRHASHAAVWTEFNDRTGWNNAGLCFLIGLINAAFAVGTPDCQSHLAEEINAPERNVPKGIMLQIASSFVTAFIYLIALFYSINDLDAVVKSSWNFATAEIYLQATGSTGGAIGLTFVLFISTFPTLIGTLTTGGRTFWALARDDAAPFSAFFAEVSSFNSPLRATVAVSAVTTCMGCLYVGSTTAFTALITSYIVLSTLSYAAAILPHLLTKRATIVPGPFYMRGWGWSVNLASLVYIAVTVVLFCFPFTQPTAYNNMNYTAAITGGLVVLITMWWFVHGKGRYQGPRYFKEAAEALQKETAAAAAQ</sequence>
<dbReference type="OrthoDB" id="3900342at2759"/>
<feature type="compositionally biased region" description="Low complexity" evidence="6">
    <location>
        <begin position="15"/>
        <end position="25"/>
    </location>
</feature>
<comment type="caution">
    <text evidence="8">The sequence shown here is derived from an EMBL/GenBank/DDBJ whole genome shotgun (WGS) entry which is preliminary data.</text>
</comment>
<evidence type="ECO:0000313" key="8">
    <source>
        <dbReference type="EMBL" id="KAA8902902.1"/>
    </source>
</evidence>
<feature type="transmembrane region" description="Helical" evidence="7">
    <location>
        <begin position="173"/>
        <end position="191"/>
    </location>
</feature>
<dbReference type="Pfam" id="PF13520">
    <property type="entry name" value="AA_permease_2"/>
    <property type="match status" value="1"/>
</dbReference>
<evidence type="ECO:0000256" key="5">
    <source>
        <dbReference type="ARBA" id="ARBA00023136"/>
    </source>
</evidence>
<feature type="transmembrane region" description="Helical" evidence="7">
    <location>
        <begin position="284"/>
        <end position="305"/>
    </location>
</feature>
<feature type="transmembrane region" description="Helical" evidence="7">
    <location>
        <begin position="242"/>
        <end position="263"/>
    </location>
</feature>
<keyword evidence="3 7" id="KW-0812">Transmembrane</keyword>
<dbReference type="PANTHER" id="PTHR45649">
    <property type="entry name" value="AMINO-ACID PERMEASE BAT1"/>
    <property type="match status" value="1"/>
</dbReference>
<evidence type="ECO:0000313" key="9">
    <source>
        <dbReference type="Proteomes" id="UP000326924"/>
    </source>
</evidence>
<evidence type="ECO:0000256" key="4">
    <source>
        <dbReference type="ARBA" id="ARBA00022989"/>
    </source>
</evidence>
<dbReference type="InParanoid" id="A0A5J5EUE7"/>
<reference evidence="8 9" key="1">
    <citation type="submission" date="2019-09" db="EMBL/GenBank/DDBJ databases">
        <title>Draft genome of the ectomycorrhizal ascomycete Sphaerosporella brunnea.</title>
        <authorList>
            <consortium name="DOE Joint Genome Institute"/>
            <person name="Benucci G.M."/>
            <person name="Marozzi G."/>
            <person name="Antonielli L."/>
            <person name="Sanchez S."/>
            <person name="Marco P."/>
            <person name="Wang X."/>
            <person name="Falini L.B."/>
            <person name="Barry K."/>
            <person name="Haridas S."/>
            <person name="Lipzen A."/>
            <person name="Labutti K."/>
            <person name="Grigoriev I.V."/>
            <person name="Murat C."/>
            <person name="Martin F."/>
            <person name="Albertini E."/>
            <person name="Donnini D."/>
            <person name="Bonito G."/>
        </authorList>
    </citation>
    <scope>NUCLEOTIDE SEQUENCE [LARGE SCALE GENOMIC DNA]</scope>
    <source>
        <strain evidence="8 9">Sb_GMNB300</strain>
    </source>
</reference>
<keyword evidence="2" id="KW-0813">Transport</keyword>
<evidence type="ECO:0000256" key="7">
    <source>
        <dbReference type="SAM" id="Phobius"/>
    </source>
</evidence>
<feature type="region of interest" description="Disordered" evidence="6">
    <location>
        <begin position="1"/>
        <end position="25"/>
    </location>
</feature>
<name>A0A5J5EUE7_9PEZI</name>
<feature type="transmembrane region" description="Helical" evidence="7">
    <location>
        <begin position="413"/>
        <end position="435"/>
    </location>
</feature>
<keyword evidence="4 7" id="KW-1133">Transmembrane helix</keyword>
<feature type="transmembrane region" description="Helical" evidence="7">
    <location>
        <begin position="82"/>
        <end position="108"/>
    </location>
</feature>
<dbReference type="Proteomes" id="UP000326924">
    <property type="component" value="Unassembled WGS sequence"/>
</dbReference>
<dbReference type="GO" id="GO:0016020">
    <property type="term" value="C:membrane"/>
    <property type="evidence" value="ECO:0007669"/>
    <property type="project" value="UniProtKB-SubCell"/>
</dbReference>
<protein>
    <submittedName>
        <fullName evidence="8">Amino acid/polyamine transporter I</fullName>
    </submittedName>
</protein>
<dbReference type="Gene3D" id="1.20.1740.10">
    <property type="entry name" value="Amino acid/polyamine transporter I"/>
    <property type="match status" value="1"/>
</dbReference>
<accession>A0A5J5EUE7</accession>
<gene>
    <name evidence="8" type="ORF">FN846DRAFT_954893</name>
</gene>
<feature type="transmembrane region" description="Helical" evidence="7">
    <location>
        <begin position="203"/>
        <end position="222"/>
    </location>
</feature>
<dbReference type="GO" id="GO:0022857">
    <property type="term" value="F:transmembrane transporter activity"/>
    <property type="evidence" value="ECO:0007669"/>
    <property type="project" value="InterPro"/>
</dbReference>
<evidence type="ECO:0000256" key="3">
    <source>
        <dbReference type="ARBA" id="ARBA00022692"/>
    </source>
</evidence>
<dbReference type="PANTHER" id="PTHR45649:SF15">
    <property type="entry name" value="CHOLINE TRANSPORTER (EUROFUNG)"/>
    <property type="match status" value="1"/>
</dbReference>
<feature type="transmembrane region" description="Helical" evidence="7">
    <location>
        <begin position="389"/>
        <end position="407"/>
    </location>
</feature>
<dbReference type="PIRSF" id="PIRSF006060">
    <property type="entry name" value="AA_transporter"/>
    <property type="match status" value="1"/>
</dbReference>
<feature type="transmembrane region" description="Helical" evidence="7">
    <location>
        <begin position="129"/>
        <end position="153"/>
    </location>
</feature>
<feature type="compositionally biased region" description="Polar residues" evidence="6">
    <location>
        <begin position="1"/>
        <end position="11"/>
    </location>
</feature>
<keyword evidence="9" id="KW-1185">Reference proteome</keyword>
<evidence type="ECO:0000256" key="1">
    <source>
        <dbReference type="ARBA" id="ARBA00004141"/>
    </source>
</evidence>
<dbReference type="AlphaFoldDB" id="A0A5J5EUE7"/>
<dbReference type="EMBL" id="VXIS01000125">
    <property type="protein sequence ID" value="KAA8902902.1"/>
    <property type="molecule type" value="Genomic_DNA"/>
</dbReference>
<evidence type="ECO:0000256" key="2">
    <source>
        <dbReference type="ARBA" id="ARBA00022448"/>
    </source>
</evidence>
<feature type="transmembrane region" description="Helical" evidence="7">
    <location>
        <begin position="455"/>
        <end position="476"/>
    </location>
</feature>
<feature type="transmembrane region" description="Helical" evidence="7">
    <location>
        <begin position="50"/>
        <end position="76"/>
    </location>
</feature>
<evidence type="ECO:0000256" key="6">
    <source>
        <dbReference type="SAM" id="MobiDB-lite"/>
    </source>
</evidence>
<keyword evidence="5 7" id="KW-0472">Membrane</keyword>
<feature type="transmembrane region" description="Helical" evidence="7">
    <location>
        <begin position="482"/>
        <end position="503"/>
    </location>
</feature>
<dbReference type="InterPro" id="IPR002293">
    <property type="entry name" value="AA/rel_permease1"/>
</dbReference>